<dbReference type="InterPro" id="IPR051269">
    <property type="entry name" value="Fe-S_cluster_ET"/>
</dbReference>
<dbReference type="InterPro" id="IPR017896">
    <property type="entry name" value="4Fe4S_Fe-S-bd"/>
</dbReference>
<evidence type="ECO:0000256" key="6">
    <source>
        <dbReference type="ARBA" id="ARBA00023014"/>
    </source>
</evidence>
<gene>
    <name evidence="10" type="ORF">BKA19_2647</name>
</gene>
<organism evidence="10 11">
    <name type="scientific">Blastococcus saxobsidens</name>
    <dbReference type="NCBI Taxonomy" id="138336"/>
    <lineage>
        <taxon>Bacteria</taxon>
        <taxon>Bacillati</taxon>
        <taxon>Actinomycetota</taxon>
        <taxon>Actinomycetes</taxon>
        <taxon>Geodermatophilales</taxon>
        <taxon>Geodermatophilaceae</taxon>
        <taxon>Blastococcus</taxon>
    </lineage>
</organism>
<evidence type="ECO:0000256" key="4">
    <source>
        <dbReference type="ARBA" id="ARBA00022982"/>
    </source>
</evidence>
<sequence length="72" mass="7309">MTRIVLDGERCVGSGACEALAPDFFEVGDDGVVAVLRPEPEAGDLPDVEAAVQQCPTRALALVSEQPAGAAG</sequence>
<evidence type="ECO:0000256" key="3">
    <source>
        <dbReference type="ARBA" id="ARBA00022723"/>
    </source>
</evidence>
<keyword evidence="2 8" id="KW-0813">Transport</keyword>
<dbReference type="EMBL" id="SHKV01000001">
    <property type="protein sequence ID" value="RZU32934.1"/>
    <property type="molecule type" value="Genomic_DNA"/>
</dbReference>
<comment type="function">
    <text evidence="8">Ferredoxins are iron-sulfur proteins that transfer electrons in a wide variety of metabolic reactions.</text>
</comment>
<evidence type="ECO:0000256" key="7">
    <source>
        <dbReference type="ARBA" id="ARBA00023291"/>
    </source>
</evidence>
<keyword evidence="11" id="KW-1185">Reference proteome</keyword>
<evidence type="ECO:0000256" key="2">
    <source>
        <dbReference type="ARBA" id="ARBA00022448"/>
    </source>
</evidence>
<dbReference type="PROSITE" id="PS51379">
    <property type="entry name" value="4FE4S_FER_2"/>
    <property type="match status" value="1"/>
</dbReference>
<dbReference type="Pfam" id="PF13370">
    <property type="entry name" value="Fer4_13"/>
    <property type="match status" value="1"/>
</dbReference>
<dbReference type="Gene3D" id="3.30.70.20">
    <property type="match status" value="1"/>
</dbReference>
<evidence type="ECO:0000313" key="10">
    <source>
        <dbReference type="EMBL" id="RZU32934.1"/>
    </source>
</evidence>
<dbReference type="AlphaFoldDB" id="A0A4Q7Y8V0"/>
<keyword evidence="6 8" id="KW-0411">Iron-sulfur</keyword>
<dbReference type="Proteomes" id="UP000292507">
    <property type="component" value="Unassembled WGS sequence"/>
</dbReference>
<reference evidence="10 11" key="1">
    <citation type="submission" date="2019-02" db="EMBL/GenBank/DDBJ databases">
        <title>Sequencing the genomes of 1000 actinobacteria strains.</title>
        <authorList>
            <person name="Klenk H.-P."/>
        </authorList>
    </citation>
    <scope>NUCLEOTIDE SEQUENCE [LARGE SCALE GENOMIC DNA]</scope>
    <source>
        <strain evidence="10 11">DSM 44509</strain>
    </source>
</reference>
<evidence type="ECO:0000256" key="1">
    <source>
        <dbReference type="ARBA" id="ARBA00001927"/>
    </source>
</evidence>
<dbReference type="OrthoDB" id="3681559at2"/>
<dbReference type="SUPFAM" id="SSF54862">
    <property type="entry name" value="4Fe-4S ferredoxins"/>
    <property type="match status" value="1"/>
</dbReference>
<keyword evidence="5 8" id="KW-0408">Iron</keyword>
<dbReference type="GO" id="GO:0051538">
    <property type="term" value="F:3 iron, 4 sulfur cluster binding"/>
    <property type="evidence" value="ECO:0007669"/>
    <property type="project" value="UniProtKB-KW"/>
</dbReference>
<dbReference type="PRINTS" id="PR00352">
    <property type="entry name" value="3FE4SFRDOXIN"/>
</dbReference>
<dbReference type="RefSeq" id="WP_104528899.1">
    <property type="nucleotide sequence ID" value="NZ_POQT01000019.1"/>
</dbReference>
<dbReference type="GO" id="GO:0005506">
    <property type="term" value="F:iron ion binding"/>
    <property type="evidence" value="ECO:0007669"/>
    <property type="project" value="UniProtKB-UniRule"/>
</dbReference>
<protein>
    <recommendedName>
        <fullName evidence="8">Ferredoxin</fullName>
    </recommendedName>
</protein>
<feature type="domain" description="4Fe-4S ferredoxin-type" evidence="9">
    <location>
        <begin position="2"/>
        <end position="30"/>
    </location>
</feature>
<dbReference type="PANTHER" id="PTHR36923">
    <property type="entry name" value="FERREDOXIN"/>
    <property type="match status" value="1"/>
</dbReference>
<evidence type="ECO:0000256" key="5">
    <source>
        <dbReference type="ARBA" id="ARBA00023004"/>
    </source>
</evidence>
<keyword evidence="7" id="KW-0003">3Fe-4S</keyword>
<dbReference type="PANTHER" id="PTHR36923:SF3">
    <property type="entry name" value="FERREDOXIN"/>
    <property type="match status" value="1"/>
</dbReference>
<accession>A0A4Q7Y8V0</accession>
<dbReference type="GO" id="GO:0009055">
    <property type="term" value="F:electron transfer activity"/>
    <property type="evidence" value="ECO:0007669"/>
    <property type="project" value="UniProtKB-UniRule"/>
</dbReference>
<proteinExistence type="predicted"/>
<evidence type="ECO:0000259" key="9">
    <source>
        <dbReference type="PROSITE" id="PS51379"/>
    </source>
</evidence>
<dbReference type="InterPro" id="IPR001080">
    <property type="entry name" value="3Fe4S_ferredoxin"/>
</dbReference>
<evidence type="ECO:0000256" key="8">
    <source>
        <dbReference type="RuleBase" id="RU368020"/>
    </source>
</evidence>
<evidence type="ECO:0000313" key="11">
    <source>
        <dbReference type="Proteomes" id="UP000292507"/>
    </source>
</evidence>
<keyword evidence="4 8" id="KW-0249">Electron transport</keyword>
<comment type="caution">
    <text evidence="10">The sequence shown here is derived from an EMBL/GenBank/DDBJ whole genome shotgun (WGS) entry which is preliminary data.</text>
</comment>
<keyword evidence="3 8" id="KW-0479">Metal-binding</keyword>
<comment type="cofactor">
    <cofactor evidence="1">
        <name>[3Fe-4S] cluster</name>
        <dbReference type="ChEBI" id="CHEBI:21137"/>
    </cofactor>
</comment>
<name>A0A4Q7Y8V0_9ACTN</name>